<proteinExistence type="predicted"/>
<keyword evidence="1" id="KW-0679">Respiratory chain</keyword>
<dbReference type="PANTHER" id="PTHR10422">
    <property type="entry name" value="CYTOCHROME C OXIDASE SUBUNIT 1"/>
    <property type="match status" value="1"/>
</dbReference>
<dbReference type="Gene3D" id="1.20.210.10">
    <property type="entry name" value="Cytochrome c oxidase-like, subunit I domain"/>
    <property type="match status" value="1"/>
</dbReference>
<feature type="domain" description="Cytochrome oxidase subunit I profile" evidence="4">
    <location>
        <begin position="22"/>
        <end position="612"/>
    </location>
</feature>
<dbReference type="Proteomes" id="UP001596052">
    <property type="component" value="Unassembled WGS sequence"/>
</dbReference>
<feature type="transmembrane region" description="Helical" evidence="3">
    <location>
        <begin position="314"/>
        <end position="331"/>
    </location>
</feature>
<dbReference type="EMBL" id="JBHSMQ010000014">
    <property type="protein sequence ID" value="MFC5457968.1"/>
    <property type="molecule type" value="Genomic_DNA"/>
</dbReference>
<evidence type="ECO:0000256" key="3">
    <source>
        <dbReference type="SAM" id="Phobius"/>
    </source>
</evidence>
<protein>
    <submittedName>
        <fullName evidence="5">Cbb3-type cytochrome c oxidase subunit I</fullName>
    </submittedName>
</protein>
<dbReference type="InterPro" id="IPR023616">
    <property type="entry name" value="Cyt_c_oxase-like_su1_dom"/>
</dbReference>
<feature type="region of interest" description="Disordered" evidence="2">
    <location>
        <begin position="627"/>
        <end position="651"/>
    </location>
</feature>
<dbReference type="RefSeq" id="WP_377171838.1">
    <property type="nucleotide sequence ID" value="NZ_JBHSMQ010000014.1"/>
</dbReference>
<dbReference type="InterPro" id="IPR000883">
    <property type="entry name" value="Cyt_C_Oxase_1"/>
</dbReference>
<accession>A0ABW0KWR0</accession>
<sequence>MSAAATTHAHDHSHDDHAHGHHEQSFIWKYIFSTDHKTIGLQYGLTGLMFLLFGFFLMLLMRWSIAYPGLPVPAVDVIRHLPVIGGVFEEMFGRWLNADGSLNGELYNMLGAMHGTVMVFFGIVPLGFAAFGNFVMPLQIGTIDMAFPKLNMMSYWFFFISGVLMMYSFFVGTGPVQTGWTMYSPLASTANIGVTSIWSHGHTWWLTAMVFNISASLLGSVNFIATIINLRTKGLSWMKMPFFCWAMFVTAFLLLLAFPPLEVAAILQLSDRVFGSSFYLPTGLMEGGKHLDISGGGSPLLYQHLFWFLAHPEVYVLILPAFAILTDVIPCNARRPLWGYKSMVYSVLTLGFLSFLVWAHHMYLTGMGTMMSTYFQITTVLISVPSVVLLTCMMVSLWGGSIRFNTQMLFASAFLPMFGIGGLTGLPLAFSFIDLAMHDTYYVIGHFHYVVAPGTIFALFAGVYHWFPKFTGRFMNDKLGKLHFWPSLLGMNLVFAPMFVQGMAGFHRRWYDGGKYFENTSGMSHWTTSLTHKVGAFFGLDIPDNMLSLNIVMSVGAFILALGQVPFIINFWFSLKGGKKSNSDNPWNATTMEWATPTPPPHGNFLFDPVAHRGPYEYSVPGHSSDFYPQWESEPGKPDPKAIAEKAQAHH</sequence>
<evidence type="ECO:0000256" key="2">
    <source>
        <dbReference type="SAM" id="MobiDB-lite"/>
    </source>
</evidence>
<comment type="caution">
    <text evidence="5">The sequence shown here is derived from an EMBL/GenBank/DDBJ whole genome shotgun (WGS) entry which is preliminary data.</text>
</comment>
<feature type="transmembrane region" description="Helical" evidence="3">
    <location>
        <begin position="375"/>
        <end position="397"/>
    </location>
</feature>
<feature type="transmembrane region" description="Helical" evidence="3">
    <location>
        <begin position="242"/>
        <end position="261"/>
    </location>
</feature>
<dbReference type="PANTHER" id="PTHR10422:SF18">
    <property type="entry name" value="CYTOCHROME C OXIDASE SUBUNIT 1"/>
    <property type="match status" value="1"/>
</dbReference>
<feature type="transmembrane region" description="Helical" evidence="3">
    <location>
        <begin position="488"/>
        <end position="506"/>
    </location>
</feature>
<keyword evidence="1" id="KW-0249">Electron transport</keyword>
<feature type="transmembrane region" description="Helical" evidence="3">
    <location>
        <begin position="445"/>
        <end position="467"/>
    </location>
</feature>
<feature type="transmembrane region" description="Helical" evidence="3">
    <location>
        <begin position="155"/>
        <end position="176"/>
    </location>
</feature>
<dbReference type="Pfam" id="PF00115">
    <property type="entry name" value="COX1"/>
    <property type="match status" value="1"/>
</dbReference>
<organism evidence="5 6">
    <name type="scientific">Prosthecobacter fluviatilis</name>
    <dbReference type="NCBI Taxonomy" id="445931"/>
    <lineage>
        <taxon>Bacteria</taxon>
        <taxon>Pseudomonadati</taxon>
        <taxon>Verrucomicrobiota</taxon>
        <taxon>Verrucomicrobiia</taxon>
        <taxon>Verrucomicrobiales</taxon>
        <taxon>Verrucomicrobiaceae</taxon>
        <taxon>Prosthecobacter</taxon>
    </lineage>
</organism>
<feature type="transmembrane region" description="Helical" evidence="3">
    <location>
        <begin position="204"/>
        <end position="230"/>
    </location>
</feature>
<gene>
    <name evidence="5" type="ORF">ACFQDI_24070</name>
</gene>
<feature type="transmembrane region" description="Helical" evidence="3">
    <location>
        <begin position="43"/>
        <end position="65"/>
    </location>
</feature>
<dbReference type="InterPro" id="IPR036927">
    <property type="entry name" value="Cyt_c_oxase-like_su1_sf"/>
</dbReference>
<feature type="transmembrane region" description="Helical" evidence="3">
    <location>
        <begin position="409"/>
        <end position="433"/>
    </location>
</feature>
<evidence type="ECO:0000313" key="5">
    <source>
        <dbReference type="EMBL" id="MFC5457968.1"/>
    </source>
</evidence>
<feature type="transmembrane region" description="Helical" evidence="3">
    <location>
        <begin position="343"/>
        <end position="363"/>
    </location>
</feature>
<keyword evidence="6" id="KW-1185">Reference proteome</keyword>
<feature type="compositionally biased region" description="Basic and acidic residues" evidence="2">
    <location>
        <begin position="634"/>
        <end position="651"/>
    </location>
</feature>
<feature type="transmembrane region" description="Helical" evidence="3">
    <location>
        <begin position="551"/>
        <end position="573"/>
    </location>
</feature>
<evidence type="ECO:0000313" key="6">
    <source>
        <dbReference type="Proteomes" id="UP001596052"/>
    </source>
</evidence>
<keyword evidence="3" id="KW-0812">Transmembrane</keyword>
<keyword evidence="3" id="KW-1133">Transmembrane helix</keyword>
<evidence type="ECO:0000256" key="1">
    <source>
        <dbReference type="ARBA" id="ARBA00022660"/>
    </source>
</evidence>
<name>A0ABW0KWR0_9BACT</name>
<dbReference type="PRINTS" id="PR01165">
    <property type="entry name" value="CYCOXIDASEI"/>
</dbReference>
<reference evidence="6" key="1">
    <citation type="journal article" date="2019" name="Int. J. Syst. Evol. Microbiol.">
        <title>The Global Catalogue of Microorganisms (GCM) 10K type strain sequencing project: providing services to taxonomists for standard genome sequencing and annotation.</title>
        <authorList>
            <consortium name="The Broad Institute Genomics Platform"/>
            <consortium name="The Broad Institute Genome Sequencing Center for Infectious Disease"/>
            <person name="Wu L."/>
            <person name="Ma J."/>
        </authorList>
    </citation>
    <scope>NUCLEOTIDE SEQUENCE [LARGE SCALE GENOMIC DNA]</scope>
    <source>
        <strain evidence="6">CGMCC 4.1469</strain>
    </source>
</reference>
<keyword evidence="1" id="KW-0813">Transport</keyword>
<evidence type="ECO:0000259" key="4">
    <source>
        <dbReference type="PROSITE" id="PS50855"/>
    </source>
</evidence>
<dbReference type="SUPFAM" id="SSF81442">
    <property type="entry name" value="Cytochrome c oxidase subunit I-like"/>
    <property type="match status" value="1"/>
</dbReference>
<keyword evidence="3" id="KW-0472">Membrane</keyword>
<feature type="transmembrane region" description="Helical" evidence="3">
    <location>
        <begin position="112"/>
        <end position="135"/>
    </location>
</feature>
<dbReference type="PROSITE" id="PS50855">
    <property type="entry name" value="COX1"/>
    <property type="match status" value="1"/>
</dbReference>